<keyword evidence="1" id="KW-0732">Signal</keyword>
<reference evidence="4" key="2">
    <citation type="submission" date="2019-10" db="EMBL/GenBank/DDBJ databases">
        <title>A de novo genome assembly of a pear dwarfing rootstock.</title>
        <authorList>
            <person name="Wang F."/>
            <person name="Wang J."/>
            <person name="Li S."/>
            <person name="Zhang Y."/>
            <person name="Fang M."/>
            <person name="Ma L."/>
            <person name="Zhao Y."/>
            <person name="Jiang S."/>
        </authorList>
    </citation>
    <scope>NUCLEOTIDE SEQUENCE [LARGE SCALE GENOMIC DNA]</scope>
</reference>
<reference evidence="3 4" key="1">
    <citation type="submission" date="2019-09" db="EMBL/GenBank/DDBJ databases">
        <authorList>
            <person name="Ou C."/>
        </authorList>
    </citation>
    <scope>NUCLEOTIDE SEQUENCE [LARGE SCALE GENOMIC DNA]</scope>
    <source>
        <strain evidence="3">S2</strain>
        <tissue evidence="3">Leaf</tissue>
    </source>
</reference>
<dbReference type="PANTHER" id="PTHR33681:SF13">
    <property type="entry name" value="ALGINATE LYASE 2 DOMAIN-CONTAINING PROTEIN"/>
    <property type="match status" value="1"/>
</dbReference>
<proteinExistence type="predicted"/>
<name>A0A5N5I812_9ROSA</name>
<organism evidence="3 4">
    <name type="scientific">Pyrus ussuriensis x Pyrus communis</name>
    <dbReference type="NCBI Taxonomy" id="2448454"/>
    <lineage>
        <taxon>Eukaryota</taxon>
        <taxon>Viridiplantae</taxon>
        <taxon>Streptophyta</taxon>
        <taxon>Embryophyta</taxon>
        <taxon>Tracheophyta</taxon>
        <taxon>Spermatophyta</taxon>
        <taxon>Magnoliopsida</taxon>
        <taxon>eudicotyledons</taxon>
        <taxon>Gunneridae</taxon>
        <taxon>Pentapetalae</taxon>
        <taxon>rosids</taxon>
        <taxon>fabids</taxon>
        <taxon>Rosales</taxon>
        <taxon>Rosaceae</taxon>
        <taxon>Amygdaloideae</taxon>
        <taxon>Maleae</taxon>
        <taxon>Pyrus</taxon>
    </lineage>
</organism>
<comment type="caution">
    <text evidence="3">The sequence shown here is derived from an EMBL/GenBank/DDBJ whole genome shotgun (WGS) entry which is preliminary data.</text>
</comment>
<gene>
    <name evidence="3" type="ORF">D8674_025817</name>
</gene>
<dbReference type="Proteomes" id="UP000327157">
    <property type="component" value="Chromosome 5"/>
</dbReference>
<protein>
    <submittedName>
        <fullName evidence="3">Citrate-binding protein-like</fullName>
    </submittedName>
</protein>
<keyword evidence="4" id="KW-1185">Reference proteome</keyword>
<dbReference type="InterPro" id="IPR014895">
    <property type="entry name" value="Alginate_lyase_2"/>
</dbReference>
<dbReference type="PANTHER" id="PTHR33681">
    <property type="entry name" value="BINDING PROTEIN, PUTATIVE, EXPRESSED-RELATED"/>
    <property type="match status" value="1"/>
</dbReference>
<reference evidence="3 4" key="3">
    <citation type="submission" date="2019-11" db="EMBL/GenBank/DDBJ databases">
        <title>A de novo genome assembly of a pear dwarfing rootstock.</title>
        <authorList>
            <person name="Wang F."/>
            <person name="Wang J."/>
            <person name="Li S."/>
            <person name="Zhang Y."/>
            <person name="Fang M."/>
            <person name="Ma L."/>
            <person name="Zhao Y."/>
            <person name="Jiang S."/>
        </authorList>
    </citation>
    <scope>NUCLEOTIDE SEQUENCE [LARGE SCALE GENOMIC DNA]</scope>
    <source>
        <strain evidence="3">S2</strain>
        <tissue evidence="3">Leaf</tissue>
    </source>
</reference>
<dbReference type="OrthoDB" id="4221926at2759"/>
<evidence type="ECO:0000256" key="1">
    <source>
        <dbReference type="SAM" id="SignalP"/>
    </source>
</evidence>
<dbReference type="Pfam" id="PF08787">
    <property type="entry name" value="Alginate_lyase2"/>
    <property type="match status" value="1"/>
</dbReference>
<accession>A0A5N5I812</accession>
<evidence type="ECO:0000313" key="3">
    <source>
        <dbReference type="EMBL" id="KAB2635283.1"/>
    </source>
</evidence>
<dbReference type="AlphaFoldDB" id="A0A5N5I812"/>
<feature type="domain" description="Alginate lyase 2" evidence="2">
    <location>
        <begin position="97"/>
        <end position="200"/>
    </location>
</feature>
<sequence>MESISSSCSFRKVVFLLQIFIFFEARRFCAADPTYGFTLVQLSAQNRRLQKPYDKAPHERYSNVDGVEKFWIYNHDKPFRKHNPTRPRSEIRISGTSGATIMQIFGSPKQATTLQIGVYNGDLKYYRDNVLAANIYNKWVRLNVIHNVSARTVTIFIDGERKLVSKDHGRATFYFQYGVYGALYHSSNYMQSSWRGIQLYKK</sequence>
<feature type="chain" id="PRO_5024411247" evidence="1">
    <location>
        <begin position="32"/>
        <end position="202"/>
    </location>
</feature>
<dbReference type="SUPFAM" id="SSF49899">
    <property type="entry name" value="Concanavalin A-like lectins/glucanases"/>
    <property type="match status" value="1"/>
</dbReference>
<feature type="signal peptide" evidence="1">
    <location>
        <begin position="1"/>
        <end position="31"/>
    </location>
</feature>
<dbReference type="EMBL" id="SMOL01000004">
    <property type="protein sequence ID" value="KAB2635283.1"/>
    <property type="molecule type" value="Genomic_DNA"/>
</dbReference>
<dbReference type="InterPro" id="IPR013320">
    <property type="entry name" value="ConA-like_dom_sf"/>
</dbReference>
<evidence type="ECO:0000259" key="2">
    <source>
        <dbReference type="Pfam" id="PF08787"/>
    </source>
</evidence>
<evidence type="ECO:0000313" key="4">
    <source>
        <dbReference type="Proteomes" id="UP000327157"/>
    </source>
</evidence>